<reference evidence="2 3" key="1">
    <citation type="journal article" date="2024" name="Nat. Commun.">
        <title>Phylogenomics reveals the evolutionary origins of lichenization in chlorophyte algae.</title>
        <authorList>
            <person name="Puginier C."/>
            <person name="Libourel C."/>
            <person name="Otte J."/>
            <person name="Skaloud P."/>
            <person name="Haon M."/>
            <person name="Grisel S."/>
            <person name="Petersen M."/>
            <person name="Berrin J.G."/>
            <person name="Delaux P.M."/>
            <person name="Dal Grande F."/>
            <person name="Keller J."/>
        </authorList>
    </citation>
    <scope>NUCLEOTIDE SEQUENCE [LARGE SCALE GENOMIC DNA]</scope>
    <source>
        <strain evidence="2 3">SAG 2145</strain>
    </source>
</reference>
<feature type="domain" description="F-box" evidence="1">
    <location>
        <begin position="9"/>
        <end position="60"/>
    </location>
</feature>
<dbReference type="Proteomes" id="UP001438707">
    <property type="component" value="Unassembled WGS sequence"/>
</dbReference>
<gene>
    <name evidence="2" type="ORF">WJX74_002369</name>
</gene>
<sequence>METSGPDMPAHLSRLPVELLQVILDKLDGGTLVMLENTSKVFRSLKQQEHGEEALCWTEFVARKKLLKLRRQLDLPGNSFAREGLSWKTQLHMEENHSGLDFVHASRAGALCRRSGSASSAAHVYLPIVGPVMLVSRASTRHFSLLHWHLTGVSNLAFEVGVIPKALEDSRSALHTCKPMAAGCRSEQTCGSSLQHEFHNSEESMIKIVAGRGWWHICILERDWNHRDIKRYILQEFHGQFSHETEMKLAMTLWGGSAVRLVQPEYLLQNLLPATSQQGGSDE</sequence>
<keyword evidence="3" id="KW-1185">Reference proteome</keyword>
<evidence type="ECO:0000259" key="1">
    <source>
        <dbReference type="PROSITE" id="PS50181"/>
    </source>
</evidence>
<dbReference type="AlphaFoldDB" id="A0AAW1RPP9"/>
<name>A0AAW1RPP9_9CHLO</name>
<dbReference type="PROSITE" id="PS50181">
    <property type="entry name" value="FBOX"/>
    <property type="match status" value="1"/>
</dbReference>
<protein>
    <recommendedName>
        <fullName evidence="1">F-box domain-containing protein</fullName>
    </recommendedName>
</protein>
<evidence type="ECO:0000313" key="3">
    <source>
        <dbReference type="Proteomes" id="UP001438707"/>
    </source>
</evidence>
<organism evidence="2 3">
    <name type="scientific">Apatococcus lobatus</name>
    <dbReference type="NCBI Taxonomy" id="904363"/>
    <lineage>
        <taxon>Eukaryota</taxon>
        <taxon>Viridiplantae</taxon>
        <taxon>Chlorophyta</taxon>
        <taxon>core chlorophytes</taxon>
        <taxon>Trebouxiophyceae</taxon>
        <taxon>Chlorellales</taxon>
        <taxon>Chlorellaceae</taxon>
        <taxon>Apatococcus</taxon>
    </lineage>
</organism>
<dbReference type="InterPro" id="IPR036047">
    <property type="entry name" value="F-box-like_dom_sf"/>
</dbReference>
<evidence type="ECO:0000313" key="2">
    <source>
        <dbReference type="EMBL" id="KAK9835525.1"/>
    </source>
</evidence>
<comment type="caution">
    <text evidence="2">The sequence shown here is derived from an EMBL/GenBank/DDBJ whole genome shotgun (WGS) entry which is preliminary data.</text>
</comment>
<dbReference type="SUPFAM" id="SSF81383">
    <property type="entry name" value="F-box domain"/>
    <property type="match status" value="1"/>
</dbReference>
<accession>A0AAW1RPP9</accession>
<dbReference type="EMBL" id="JALJOS010000008">
    <property type="protein sequence ID" value="KAK9835525.1"/>
    <property type="molecule type" value="Genomic_DNA"/>
</dbReference>
<proteinExistence type="predicted"/>
<dbReference type="InterPro" id="IPR001810">
    <property type="entry name" value="F-box_dom"/>
</dbReference>